<dbReference type="PANTHER" id="PTHR23419:SF8">
    <property type="entry name" value="FI09726P"/>
    <property type="match status" value="1"/>
</dbReference>
<dbReference type="InterPro" id="IPR011322">
    <property type="entry name" value="N-reg_PII-like_a/b"/>
</dbReference>
<keyword evidence="3" id="KW-1185">Reference proteome</keyword>
<evidence type="ECO:0000313" key="2">
    <source>
        <dbReference type="EMBL" id="MBR9970544.1"/>
    </source>
</evidence>
<comment type="caution">
    <text evidence="2">The sequence shown here is derived from an EMBL/GenBank/DDBJ whole genome shotgun (WGS) entry which is preliminary data.</text>
</comment>
<dbReference type="EMBL" id="JAGTUF010000001">
    <property type="protein sequence ID" value="MBR9970544.1"/>
    <property type="molecule type" value="Genomic_DNA"/>
</dbReference>
<sequence>MTDQARLIYLTAPDRATAEGLARTIVGERLAACANILGPITSVYWWDGKINEEGEIALLFKTMASNVPALTDRIRQMHPYECPCIVALPLEGGNPDFLAWIAAEIRPATIPTR</sequence>
<dbReference type="InterPro" id="IPR004323">
    <property type="entry name" value="Ion_tolerance_CutA"/>
</dbReference>
<dbReference type="PANTHER" id="PTHR23419">
    <property type="entry name" value="DIVALENT CATION TOLERANCE CUTA-RELATED"/>
    <property type="match status" value="1"/>
</dbReference>
<dbReference type="Gene3D" id="3.30.70.120">
    <property type="match status" value="1"/>
</dbReference>
<dbReference type="SUPFAM" id="SSF54913">
    <property type="entry name" value="GlnB-like"/>
    <property type="match status" value="1"/>
</dbReference>
<organism evidence="2 3">
    <name type="scientific">Magnetospirillum sulfuroxidans</name>
    <dbReference type="NCBI Taxonomy" id="611300"/>
    <lineage>
        <taxon>Bacteria</taxon>
        <taxon>Pseudomonadati</taxon>
        <taxon>Pseudomonadota</taxon>
        <taxon>Alphaproteobacteria</taxon>
        <taxon>Rhodospirillales</taxon>
        <taxon>Rhodospirillaceae</taxon>
        <taxon>Magnetospirillum</taxon>
    </lineage>
</organism>
<dbReference type="Proteomes" id="UP000680714">
    <property type="component" value="Unassembled WGS sequence"/>
</dbReference>
<protein>
    <submittedName>
        <fullName evidence="2">Divalent-cation tolerance protein CutA</fullName>
    </submittedName>
</protein>
<accession>A0ABS5I7Y5</accession>
<dbReference type="RefSeq" id="WP_211546034.1">
    <property type="nucleotide sequence ID" value="NZ_JAGTUF010000001.1"/>
</dbReference>
<proteinExistence type="inferred from homology"/>
<dbReference type="InterPro" id="IPR015867">
    <property type="entry name" value="N-reg_PII/ATP_PRibTrfase_C"/>
</dbReference>
<name>A0ABS5I7Y5_9PROT</name>
<reference evidence="2 3" key="1">
    <citation type="submission" date="2021-04" db="EMBL/GenBank/DDBJ databases">
        <title>Magnetospirillum sulfuroxidans sp. nov., a facultative chemolithoautotrophic sulfur-oxidizing alphaproteobacterium isolated from freshwater sediment and proposals for Paramagetospirillum gen. nov., and Magnetospirillaceae fam. nov.</title>
        <authorList>
            <person name="Koziaeva V."/>
            <person name="Geelhoed J.S."/>
            <person name="Sorokin D.Y."/>
            <person name="Grouzdev D.S."/>
        </authorList>
    </citation>
    <scope>NUCLEOTIDE SEQUENCE [LARGE SCALE GENOMIC DNA]</scope>
    <source>
        <strain evidence="2 3">J10</strain>
    </source>
</reference>
<comment type="similarity">
    <text evidence="1">Belongs to the CutA family.</text>
</comment>
<evidence type="ECO:0000313" key="3">
    <source>
        <dbReference type="Proteomes" id="UP000680714"/>
    </source>
</evidence>
<evidence type="ECO:0000256" key="1">
    <source>
        <dbReference type="ARBA" id="ARBA00010169"/>
    </source>
</evidence>
<gene>
    <name evidence="2" type="ORF">KEC16_02310</name>
</gene>
<dbReference type="Pfam" id="PF03091">
    <property type="entry name" value="CutA1"/>
    <property type="match status" value="1"/>
</dbReference>